<comment type="caution">
    <text evidence="6">The sequence shown here is derived from an EMBL/GenBank/DDBJ whole genome shotgun (WGS) entry which is preliminary data.</text>
</comment>
<feature type="chain" id="PRO_5020609805" evidence="4">
    <location>
        <begin position="22"/>
        <end position="798"/>
    </location>
</feature>
<name>A0A4R5CSY6_9FLAO</name>
<evidence type="ECO:0000313" key="7">
    <source>
        <dbReference type="Proteomes" id="UP000294597"/>
    </source>
</evidence>
<evidence type="ECO:0000313" key="6">
    <source>
        <dbReference type="EMBL" id="TDE03739.1"/>
    </source>
</evidence>
<dbReference type="Pfam" id="PF14905">
    <property type="entry name" value="OMP_b-brl_3"/>
    <property type="match status" value="1"/>
</dbReference>
<dbReference type="GO" id="GO:0009279">
    <property type="term" value="C:cell outer membrane"/>
    <property type="evidence" value="ECO:0007669"/>
    <property type="project" value="UniProtKB-SubCell"/>
</dbReference>
<dbReference type="InterPro" id="IPR041700">
    <property type="entry name" value="OMP_b-brl_3"/>
</dbReference>
<keyword evidence="6" id="KW-0675">Receptor</keyword>
<sequence>MTKTKFFLFITFIFISSNVFSQVSISGQVVNQNNKPVEFMEVYLQNIDSTITDSGLTTADGKFTILAEKGEYLLLVEQVGAILYKQKIDTKQDLNLGVIQVTEKQEQLNEVVVTSKKKLIERKVDRLVFNVENSIGASGGDAIDALKITPGIRVQNNAISMIGKSGMVVMIDDRLIQLSGDDLMSFLRTLSSENIKSIEVITTPPSKYSAEGNSGLVNIKLKKAKKDSWNASVNTAYRQATYLAGNSGGNFNYQKDKISIFSSTNIAKGTSSPIETSKMYYPNQLWANNSVRKDFTNLMGGRIGIDYQITNKLVMGIQYLGGNSKPNIEEKNLTTIYNNTNSINSFIRTNADNIRKNSSQSFNYHTIYNVDTLGTKIFTDIDYFKYNKNENRTFDSNSENVNGSTIPNSHISATNGSKTDFSNFSGKIDVEMPLKWASISYGGKMSFNNNNSSVSYYNMTNGSPIYDPNQSNQFSYKENLNALYFSGTKKIGKLWETQLGLRMETTNTVGVSKTLNEKNTNNYVKFFPTLYLIYNHSDNNSFSLNYSKRINRPSFNSLNPFRWYDNPYSYSEGNPFLQPSYSHNIELSFTHNQNLENKIYYSKTENGFSQLTTLDENTNIQATKYINFFDTEIIGISESYIYDKIKWWESVNSLDLSYNKSSSKILITNQNREGFNYYFSTNNTFNLNRKKTIVLNLNFWISPSGVDGLDKITESNQLDVAMKFFFFNKNLQLSVVGNDIFSSNRFTYISYTNNIKQEYKNYYDIRSFRLSLSYKFGSTKINVKKRNFGNEEEKRRTN</sequence>
<evidence type="ECO:0000256" key="4">
    <source>
        <dbReference type="SAM" id="SignalP"/>
    </source>
</evidence>
<evidence type="ECO:0000256" key="3">
    <source>
        <dbReference type="ARBA" id="ARBA00023237"/>
    </source>
</evidence>
<feature type="signal peptide" evidence="4">
    <location>
        <begin position="1"/>
        <end position="21"/>
    </location>
</feature>
<keyword evidence="4" id="KW-0732">Signal</keyword>
<protein>
    <submittedName>
        <fullName evidence="6">TonB-dependent receptor</fullName>
    </submittedName>
</protein>
<dbReference type="RefSeq" id="WP_132110845.1">
    <property type="nucleotide sequence ID" value="NZ_SMFO01000006.1"/>
</dbReference>
<dbReference type="Gene3D" id="2.60.40.1120">
    <property type="entry name" value="Carboxypeptidase-like, regulatory domain"/>
    <property type="match status" value="1"/>
</dbReference>
<dbReference type="PANTHER" id="PTHR40980">
    <property type="entry name" value="PLUG DOMAIN-CONTAINING PROTEIN"/>
    <property type="match status" value="1"/>
</dbReference>
<dbReference type="AlphaFoldDB" id="A0A4R5CSY6"/>
<dbReference type="InterPro" id="IPR008969">
    <property type="entry name" value="CarboxyPept-like_regulatory"/>
</dbReference>
<gene>
    <name evidence="6" type="ORF">E0F98_09530</name>
</gene>
<keyword evidence="2" id="KW-0472">Membrane</keyword>
<keyword evidence="7" id="KW-1185">Reference proteome</keyword>
<keyword evidence="3" id="KW-0998">Cell outer membrane</keyword>
<dbReference type="SUPFAM" id="SSF56935">
    <property type="entry name" value="Porins"/>
    <property type="match status" value="1"/>
</dbReference>
<dbReference type="PANTHER" id="PTHR40980:SF4">
    <property type="entry name" value="TONB-DEPENDENT RECEPTOR-LIKE BETA-BARREL DOMAIN-CONTAINING PROTEIN"/>
    <property type="match status" value="1"/>
</dbReference>
<reference evidence="6 7" key="1">
    <citation type="submission" date="2019-03" db="EMBL/GenBank/DDBJ databases">
        <title>Flavobacterium TSA-D2 sp. nov., isolated from arctic soil.</title>
        <authorList>
            <person name="Chaudhary D.K."/>
        </authorList>
    </citation>
    <scope>NUCLEOTIDE SEQUENCE [LARGE SCALE GENOMIC DNA]</scope>
    <source>
        <strain evidence="6 7">TSA-D2</strain>
    </source>
</reference>
<proteinExistence type="predicted"/>
<feature type="domain" description="Outer membrane protein beta-barrel" evidence="5">
    <location>
        <begin position="369"/>
        <end position="774"/>
    </location>
</feature>
<organism evidence="6 7">
    <name type="scientific">Flavobacterium hiemivividum</name>
    <dbReference type="NCBI Taxonomy" id="2541734"/>
    <lineage>
        <taxon>Bacteria</taxon>
        <taxon>Pseudomonadati</taxon>
        <taxon>Bacteroidota</taxon>
        <taxon>Flavobacteriia</taxon>
        <taxon>Flavobacteriales</taxon>
        <taxon>Flavobacteriaceae</taxon>
        <taxon>Flavobacterium</taxon>
    </lineage>
</organism>
<evidence type="ECO:0000256" key="1">
    <source>
        <dbReference type="ARBA" id="ARBA00004442"/>
    </source>
</evidence>
<evidence type="ECO:0000259" key="5">
    <source>
        <dbReference type="Pfam" id="PF14905"/>
    </source>
</evidence>
<dbReference type="EMBL" id="SMFO01000006">
    <property type="protein sequence ID" value="TDE03739.1"/>
    <property type="molecule type" value="Genomic_DNA"/>
</dbReference>
<dbReference type="SUPFAM" id="SSF49464">
    <property type="entry name" value="Carboxypeptidase regulatory domain-like"/>
    <property type="match status" value="1"/>
</dbReference>
<dbReference type="Gene3D" id="2.40.170.20">
    <property type="entry name" value="TonB-dependent receptor, beta-barrel domain"/>
    <property type="match status" value="1"/>
</dbReference>
<evidence type="ECO:0000256" key="2">
    <source>
        <dbReference type="ARBA" id="ARBA00023136"/>
    </source>
</evidence>
<dbReference type="Pfam" id="PF13715">
    <property type="entry name" value="CarbopepD_reg_2"/>
    <property type="match status" value="1"/>
</dbReference>
<comment type="subcellular location">
    <subcellularLocation>
        <location evidence="1">Cell outer membrane</location>
    </subcellularLocation>
</comment>
<accession>A0A4R5CSY6</accession>
<dbReference type="Proteomes" id="UP000294597">
    <property type="component" value="Unassembled WGS sequence"/>
</dbReference>
<dbReference type="InterPro" id="IPR036942">
    <property type="entry name" value="Beta-barrel_TonB_sf"/>
</dbReference>